<dbReference type="PANTHER" id="PTHR21115">
    <property type="entry name" value="GH06117P-RELATED"/>
    <property type="match status" value="1"/>
</dbReference>
<feature type="domain" description="DUF4781" evidence="1">
    <location>
        <begin position="313"/>
        <end position="571"/>
    </location>
</feature>
<protein>
    <recommendedName>
        <fullName evidence="5">DUF4781 domain-containing protein</fullName>
    </recommendedName>
</protein>
<organism evidence="3 4">
    <name type="scientific">Aromia moschata</name>
    <dbReference type="NCBI Taxonomy" id="1265417"/>
    <lineage>
        <taxon>Eukaryota</taxon>
        <taxon>Metazoa</taxon>
        <taxon>Ecdysozoa</taxon>
        <taxon>Arthropoda</taxon>
        <taxon>Hexapoda</taxon>
        <taxon>Insecta</taxon>
        <taxon>Pterygota</taxon>
        <taxon>Neoptera</taxon>
        <taxon>Endopterygota</taxon>
        <taxon>Coleoptera</taxon>
        <taxon>Polyphaga</taxon>
        <taxon>Cucujiformia</taxon>
        <taxon>Chrysomeloidea</taxon>
        <taxon>Cerambycidae</taxon>
        <taxon>Cerambycinae</taxon>
        <taxon>Callichromatini</taxon>
        <taxon>Aromia</taxon>
    </lineage>
</organism>
<dbReference type="PANTHER" id="PTHR21115:SF0">
    <property type="entry name" value="GH06117P-RELATED"/>
    <property type="match status" value="1"/>
</dbReference>
<sequence>MSHKTETSCNSSNDENETALQDLEVEAAISFIEKIAVNFTHTTVKFHVCRLTDAINRACMVQLDMRKILCLYLHNAQDTFSSIFCANLKDKEVVETLNRSFFVLGWDIEEPQYQSALIHALNKCNDLSILSDMLSSKISAVLCVVPVKDSITIFSCIKGKVSHKDFLVALTNAEKFLNAENQEEKSLEDLAKKTGNKNDMDSKNYQKLMADMLGDRDYDSFEYDQHEYLKKKIAFAMLGPPQNEEGYEKKDMKTVQSLYESIIKNNSPIAKYKDRVEISFIYNCTEPLPSEKLARAKKYKEEYNPNVDVLPLPIFVLRKCRGSSNPCRIFVDNTGRSYNTWQEYVSRNKLHKCQMILPQNGRYEVDENDEGADFINTAGGLISGGIFVAAAIPTVAVAPAAIVAGGIIGLGVGIYSLGRGAYTLYDRKKHKETLNFINSEARGAYLNIVASSLGFVWSRCDGSCFTGASAAVKTIGFAKMSADSLSILNAGCDLITHWSNETRASLLTLIQLRSCILFFGNVVYTFEMASIDVTDVKTLQDNHESFRNNRRRKALRLLKKKSQRGNQECSGKEKPKGVIEVVSPIREVHNREAVHEILLKSNEILTDNGVKFHEHQDGIRVNDVQIDVAKFSGINRKESSVLLTTETKSGPAQPEIDWMTKTICKTLGKHLMDLHNVETLSTYLIELLNGHSKSVKWKIADILSILLPKISSAVMQTLEEIFPEQLKYLSLVQMIVQFFGEKAELVEERYNSWLVKREEECYEPVFGTIDKEEGNRTVRFFEHSVNCCYEGETVTEEAAGSLLDYFFHWLAEQVYLYQVRTERKTRRKAYGSRAKRVPCSACGGYYYQNA</sequence>
<dbReference type="AlphaFoldDB" id="A0AAV8ZII2"/>
<evidence type="ECO:0000259" key="2">
    <source>
        <dbReference type="Pfam" id="PF21021"/>
    </source>
</evidence>
<evidence type="ECO:0000313" key="4">
    <source>
        <dbReference type="Proteomes" id="UP001162162"/>
    </source>
</evidence>
<dbReference type="Proteomes" id="UP001162162">
    <property type="component" value="Unassembled WGS sequence"/>
</dbReference>
<dbReference type="InterPro" id="IPR031962">
    <property type="entry name" value="DUF4781"/>
</dbReference>
<comment type="caution">
    <text evidence="3">The sequence shown here is derived from an EMBL/GenBank/DDBJ whole genome shotgun (WGS) entry which is preliminary data.</text>
</comment>
<dbReference type="Pfam" id="PF21021">
    <property type="entry name" value="FAF1"/>
    <property type="match status" value="1"/>
</dbReference>
<dbReference type="Pfam" id="PF16013">
    <property type="entry name" value="DUF4781"/>
    <property type="match status" value="1"/>
</dbReference>
<reference evidence="3" key="1">
    <citation type="journal article" date="2023" name="Insect Mol. Biol.">
        <title>Genome sequencing provides insights into the evolution of gene families encoding plant cell wall-degrading enzymes in longhorned beetles.</title>
        <authorList>
            <person name="Shin N.R."/>
            <person name="Okamura Y."/>
            <person name="Kirsch R."/>
            <person name="Pauchet Y."/>
        </authorList>
    </citation>
    <scope>NUCLEOTIDE SEQUENCE</scope>
    <source>
        <strain evidence="3">AMC_N1</strain>
    </source>
</reference>
<dbReference type="EMBL" id="JAPWTK010000001">
    <property type="protein sequence ID" value="KAJ8963322.1"/>
    <property type="molecule type" value="Genomic_DNA"/>
</dbReference>
<feature type="domain" description="Fas-associated factor 1/2-like UAS" evidence="2">
    <location>
        <begin position="31"/>
        <end position="170"/>
    </location>
</feature>
<accession>A0AAV8ZII2</accession>
<gene>
    <name evidence="3" type="ORF">NQ318_018791</name>
</gene>
<name>A0AAV8ZII2_9CUCU</name>
<evidence type="ECO:0008006" key="5">
    <source>
        <dbReference type="Google" id="ProtNLM"/>
    </source>
</evidence>
<keyword evidence="4" id="KW-1185">Reference proteome</keyword>
<evidence type="ECO:0000313" key="3">
    <source>
        <dbReference type="EMBL" id="KAJ8963322.1"/>
    </source>
</evidence>
<dbReference type="InterPro" id="IPR049483">
    <property type="entry name" value="FAF1_2-like_UAS"/>
</dbReference>
<dbReference type="Gene3D" id="3.40.30.10">
    <property type="entry name" value="Glutaredoxin"/>
    <property type="match status" value="1"/>
</dbReference>
<proteinExistence type="predicted"/>
<evidence type="ECO:0000259" key="1">
    <source>
        <dbReference type="Pfam" id="PF16013"/>
    </source>
</evidence>